<dbReference type="SUPFAM" id="SSF46689">
    <property type="entry name" value="Homeodomain-like"/>
    <property type="match status" value="2"/>
</dbReference>
<feature type="domain" description="HTH araC/xylS-type" evidence="4">
    <location>
        <begin position="165"/>
        <end position="263"/>
    </location>
</feature>
<reference evidence="5 6" key="1">
    <citation type="submission" date="2016-11" db="EMBL/GenBank/DDBJ databases">
        <authorList>
            <person name="Jaros S."/>
            <person name="Januszkiewicz K."/>
            <person name="Wedrychowicz H."/>
        </authorList>
    </citation>
    <scope>NUCLEOTIDE SEQUENCE [LARGE SCALE GENOMIC DNA]</scope>
    <source>
        <strain evidence="5 6">DSM 15929</strain>
    </source>
</reference>
<dbReference type="OrthoDB" id="9776971at2"/>
<organism evidence="5 6">
    <name type="scientific">Anaerocolumna jejuensis DSM 15929</name>
    <dbReference type="NCBI Taxonomy" id="1121322"/>
    <lineage>
        <taxon>Bacteria</taxon>
        <taxon>Bacillati</taxon>
        <taxon>Bacillota</taxon>
        <taxon>Clostridia</taxon>
        <taxon>Lachnospirales</taxon>
        <taxon>Lachnospiraceae</taxon>
        <taxon>Anaerocolumna</taxon>
    </lineage>
</organism>
<keyword evidence="2 5" id="KW-0238">DNA-binding</keyword>
<dbReference type="InterPro" id="IPR013096">
    <property type="entry name" value="Cupin_2"/>
</dbReference>
<dbReference type="PANTHER" id="PTHR43280:SF28">
    <property type="entry name" value="HTH-TYPE TRANSCRIPTIONAL ACTIVATOR RHAS"/>
    <property type="match status" value="1"/>
</dbReference>
<dbReference type="SUPFAM" id="SSF51215">
    <property type="entry name" value="Regulatory protein AraC"/>
    <property type="match status" value="1"/>
</dbReference>
<dbReference type="InterPro" id="IPR037923">
    <property type="entry name" value="HTH-like"/>
</dbReference>
<evidence type="ECO:0000256" key="2">
    <source>
        <dbReference type="ARBA" id="ARBA00023125"/>
    </source>
</evidence>
<dbReference type="RefSeq" id="WP_073275604.1">
    <property type="nucleotide sequence ID" value="NZ_FRAC01000010.1"/>
</dbReference>
<dbReference type="InterPro" id="IPR009057">
    <property type="entry name" value="Homeodomain-like_sf"/>
</dbReference>
<dbReference type="Gene3D" id="1.10.10.60">
    <property type="entry name" value="Homeodomain-like"/>
    <property type="match status" value="2"/>
</dbReference>
<dbReference type="Pfam" id="PF07883">
    <property type="entry name" value="Cupin_2"/>
    <property type="match status" value="1"/>
</dbReference>
<evidence type="ECO:0000259" key="4">
    <source>
        <dbReference type="PROSITE" id="PS01124"/>
    </source>
</evidence>
<proteinExistence type="predicted"/>
<dbReference type="PANTHER" id="PTHR43280">
    <property type="entry name" value="ARAC-FAMILY TRANSCRIPTIONAL REGULATOR"/>
    <property type="match status" value="1"/>
</dbReference>
<dbReference type="EMBL" id="FRAC01000010">
    <property type="protein sequence ID" value="SHK26702.1"/>
    <property type="molecule type" value="Genomic_DNA"/>
</dbReference>
<dbReference type="GO" id="GO:0043565">
    <property type="term" value="F:sequence-specific DNA binding"/>
    <property type="evidence" value="ECO:0007669"/>
    <property type="project" value="InterPro"/>
</dbReference>
<dbReference type="Proteomes" id="UP000184386">
    <property type="component" value="Unassembled WGS sequence"/>
</dbReference>
<evidence type="ECO:0000256" key="1">
    <source>
        <dbReference type="ARBA" id="ARBA00023015"/>
    </source>
</evidence>
<dbReference type="Pfam" id="PF12833">
    <property type="entry name" value="HTH_18"/>
    <property type="match status" value="1"/>
</dbReference>
<accession>A0A1M6R2N4</accession>
<dbReference type="AlphaFoldDB" id="A0A1M6R2N4"/>
<dbReference type="STRING" id="1121322.SAMN02745136_02129"/>
<dbReference type="SMART" id="SM00342">
    <property type="entry name" value="HTH_ARAC"/>
    <property type="match status" value="1"/>
</dbReference>
<sequence>MKIIYENNSERFLFNVMDDFSFPAHLHTGLELFLVQKGAIRVTVGNDSRVLTAGDISIAFPNRIHSYDTGKETGSSRGILILCPARMGGDFLPAIMANHPAVPFLTGDRVHPDVSYAVNSLLMTRPDQQEDIPVVSAFIQLILSRTLPEMELVKNRDSSSPGLTAQLVTYLSENYTEQVSLDTLSRQLGVSRYSISRVFSEKLHTSFSDYINTLRIDNAKLLLQGSDHDILTIGLMCGYDNPRTFNREFKALCGCQPREYRKKRTQKEAAADGRM</sequence>
<keyword evidence="3" id="KW-0804">Transcription</keyword>
<evidence type="ECO:0000256" key="3">
    <source>
        <dbReference type="ARBA" id="ARBA00023163"/>
    </source>
</evidence>
<dbReference type="GO" id="GO:0003700">
    <property type="term" value="F:DNA-binding transcription factor activity"/>
    <property type="evidence" value="ECO:0007669"/>
    <property type="project" value="InterPro"/>
</dbReference>
<dbReference type="InterPro" id="IPR018060">
    <property type="entry name" value="HTH_AraC"/>
</dbReference>
<evidence type="ECO:0000313" key="5">
    <source>
        <dbReference type="EMBL" id="SHK26702.1"/>
    </source>
</evidence>
<name>A0A1M6R2N4_9FIRM</name>
<protein>
    <submittedName>
        <fullName evidence="5">AraC-type DNA-binding protein</fullName>
    </submittedName>
</protein>
<dbReference type="InterPro" id="IPR014710">
    <property type="entry name" value="RmlC-like_jellyroll"/>
</dbReference>
<evidence type="ECO:0000313" key="6">
    <source>
        <dbReference type="Proteomes" id="UP000184386"/>
    </source>
</evidence>
<dbReference type="Gene3D" id="2.60.120.10">
    <property type="entry name" value="Jelly Rolls"/>
    <property type="match status" value="1"/>
</dbReference>
<keyword evidence="6" id="KW-1185">Reference proteome</keyword>
<dbReference type="PROSITE" id="PS01124">
    <property type="entry name" value="HTH_ARAC_FAMILY_2"/>
    <property type="match status" value="1"/>
</dbReference>
<gene>
    <name evidence="5" type="ORF">SAMN02745136_02129</name>
</gene>
<keyword evidence="1" id="KW-0805">Transcription regulation</keyword>